<dbReference type="CDD" id="cd22987">
    <property type="entry name" value="AcrVA2-like"/>
    <property type="match status" value="1"/>
</dbReference>
<dbReference type="AlphaFoldDB" id="A0A0B5FUC4"/>
<dbReference type="EMBL" id="CP010312">
    <property type="protein sequence ID" value="AJF08249.1"/>
    <property type="molecule type" value="Genomic_DNA"/>
</dbReference>
<gene>
    <name evidence="1" type="ORF">GSUB_17340</name>
</gene>
<evidence type="ECO:0000313" key="2">
    <source>
        <dbReference type="Proteomes" id="UP000035036"/>
    </source>
</evidence>
<keyword evidence="1" id="KW-0614">Plasmid</keyword>
<accession>A0A0B5FUC4</accession>
<geneLocation type="plasmid" evidence="1 2">
    <name>pGSUB1</name>
</geneLocation>
<sequence>MSTNEVPRPLKYLRELGHKYPHAWKQAQSFWQDRGKDLPDWPRWCFLPMGGWHAIVGGGQEVPLERTADIGRLAALGAWRYSQGIYRFHPEIYEALCGTEISGDLPADVLLRLPEWCVYIETPGLCFGDEQMFGFFAHLEHDSNSGRKELRIVIDVQSGLFGFPLHLGRWSVEEAIRRSLCEAQSQAQRLNHEGKEMFEDPFAPKRMAPFFSSMISLLLYLCSDEPQIDDARQPGTSPAYPRAKKVKGGMKLFAPPSSRTWNVGFAAGEQIVQARTRARSGSERQGPRPHLRRAHWHGYWKGPRTGERTFHYKWLAPVFVAAENAQS</sequence>
<dbReference type="Pfam" id="PF26125">
    <property type="entry name" value="AcrVA2-like"/>
    <property type="match status" value="1"/>
</dbReference>
<dbReference type="HOGENOM" id="CLU_058213_0_0_7"/>
<protein>
    <submittedName>
        <fullName evidence="1">Uncharacterized protein</fullName>
    </submittedName>
</protein>
<dbReference type="InterPro" id="IPR058915">
    <property type="entry name" value="AcrVA2-like"/>
</dbReference>
<organism evidence="1 2">
    <name type="scientific">Geoalkalibacter subterraneus</name>
    <dbReference type="NCBI Taxonomy" id="483547"/>
    <lineage>
        <taxon>Bacteria</taxon>
        <taxon>Pseudomonadati</taxon>
        <taxon>Thermodesulfobacteriota</taxon>
        <taxon>Desulfuromonadia</taxon>
        <taxon>Desulfuromonadales</taxon>
        <taxon>Geoalkalibacteraceae</taxon>
        <taxon>Geoalkalibacter</taxon>
    </lineage>
</organism>
<name>A0A0B5FUC4_9BACT</name>
<reference evidence="1 2" key="1">
    <citation type="journal article" date="2015" name="Genome Announc.">
        <title>Genomes of Geoalkalibacter ferrihydriticus Z-0531T and Geoalkalibacter subterraneus Red1T, Two Haloalkaliphilic Metal-Reducing Deltaproteobacteria.</title>
        <authorList>
            <person name="Badalamenti J.P."/>
            <person name="Krajmalnik-Brown R."/>
            <person name="Torres C.I."/>
            <person name="Bond D.R."/>
        </authorList>
    </citation>
    <scope>NUCLEOTIDE SEQUENCE [LARGE SCALE GENOMIC DNA]</scope>
    <source>
        <strain evidence="1 2">Red1</strain>
        <plasmid evidence="2">Plasmid pGSUB1</plasmid>
    </source>
</reference>
<keyword evidence="2" id="KW-1185">Reference proteome</keyword>
<dbReference type="KEGG" id="gsb:GSUB_17340"/>
<evidence type="ECO:0000313" key="1">
    <source>
        <dbReference type="EMBL" id="AJF08249.1"/>
    </source>
</evidence>
<dbReference type="Proteomes" id="UP000035036">
    <property type="component" value="Plasmid pGSUB1"/>
</dbReference>
<proteinExistence type="predicted"/>